<keyword evidence="1" id="KW-0614">Plasmid</keyword>
<protein>
    <recommendedName>
        <fullName evidence="3">IrrE N-terminal-like domain-containing protein</fullName>
    </recommendedName>
</protein>
<proteinExistence type="predicted"/>
<reference evidence="1" key="1">
    <citation type="submission" date="2022-07" db="EMBL/GenBank/DDBJ databases">
        <authorList>
            <person name="Wu T."/>
        </authorList>
    </citation>
    <scope>NUCLEOTIDE SEQUENCE</scope>
    <source>
        <strain evidence="1">SD-1</strain>
        <plasmid evidence="1">unnamed4</plasmid>
    </source>
</reference>
<name>A0AAX3EPS3_PAEUR</name>
<geneLocation type="plasmid" evidence="1 2">
    <name>unnamed4</name>
</geneLocation>
<dbReference type="EMBL" id="CP101189">
    <property type="protein sequence ID" value="UYW00131.1"/>
    <property type="molecule type" value="Genomic_DNA"/>
</dbReference>
<gene>
    <name evidence="1" type="ORF">NL394_23565</name>
</gene>
<organism evidence="1 2">
    <name type="scientific">Paenarthrobacter ureafaciens</name>
    <dbReference type="NCBI Taxonomy" id="37931"/>
    <lineage>
        <taxon>Bacteria</taxon>
        <taxon>Bacillati</taxon>
        <taxon>Actinomycetota</taxon>
        <taxon>Actinomycetes</taxon>
        <taxon>Micrococcales</taxon>
        <taxon>Micrococcaceae</taxon>
        <taxon>Paenarthrobacter</taxon>
    </lineage>
</organism>
<evidence type="ECO:0000313" key="1">
    <source>
        <dbReference type="EMBL" id="UYW00131.1"/>
    </source>
</evidence>
<evidence type="ECO:0008006" key="3">
    <source>
        <dbReference type="Google" id="ProtNLM"/>
    </source>
</evidence>
<keyword evidence="2" id="KW-1185">Reference proteome</keyword>
<dbReference type="AlphaFoldDB" id="A0AAX3EPS3"/>
<evidence type="ECO:0000313" key="2">
    <source>
        <dbReference type="Proteomes" id="UP001163293"/>
    </source>
</evidence>
<dbReference type="RefSeq" id="WP_264450173.1">
    <property type="nucleotide sequence ID" value="NZ_CP101189.1"/>
</dbReference>
<accession>A0AAX3EPS3</accession>
<dbReference type="Proteomes" id="UP001163293">
    <property type="component" value="Plasmid unnamed4"/>
</dbReference>
<sequence length="161" mass="17758">MRKTSESVGATPESVVDALGLGPKVTFDELLAVVARAHGKPIELLEVPNSVIPTVTGLWVEKDQKSVILLPQEDNQLHRTHAICHEFGHMLLQHDGCGAPVAPMPSIFQHVGMRGGIKRMLARSLHWNEAELAAERVAYLLSRLLLHDEPATTSEFERTFV</sequence>